<reference evidence="9 10" key="1">
    <citation type="submission" date="2018-07" db="EMBL/GenBank/DDBJ databases">
        <title>Marsedoiliclastica nanhaica gen. nov. sp. nov., a novel marine hydrocarbonoclastic bacterium isolated from an in-situ enriched hydrocarbon-degrading consortium in deep-sea sediment.</title>
        <authorList>
            <person name="Dong C."/>
            <person name="Ma T."/>
            <person name="Liu R."/>
            <person name="Shao Z."/>
        </authorList>
    </citation>
    <scope>NUCLEOTIDE SEQUENCE [LARGE SCALE GENOMIC DNA]</scope>
    <source>
        <strain evidence="10">soil36-7</strain>
    </source>
</reference>
<evidence type="ECO:0000256" key="7">
    <source>
        <dbReference type="SAM" id="Phobius"/>
    </source>
</evidence>
<feature type="transmembrane region" description="Helical" evidence="7">
    <location>
        <begin position="146"/>
        <end position="172"/>
    </location>
</feature>
<protein>
    <submittedName>
        <fullName evidence="9">Sterol desaturase family protein</fullName>
    </submittedName>
</protein>
<evidence type="ECO:0000259" key="8">
    <source>
        <dbReference type="Pfam" id="PF04116"/>
    </source>
</evidence>
<evidence type="ECO:0000256" key="2">
    <source>
        <dbReference type="ARBA" id="ARBA00022692"/>
    </source>
</evidence>
<proteinExistence type="predicted"/>
<name>A0A4P7XDA1_9ALTE</name>
<evidence type="ECO:0000256" key="1">
    <source>
        <dbReference type="ARBA" id="ARBA00004127"/>
    </source>
</evidence>
<dbReference type="EMBL" id="CP031093">
    <property type="protein sequence ID" value="QCF24565.1"/>
    <property type="molecule type" value="Genomic_DNA"/>
</dbReference>
<evidence type="ECO:0000256" key="4">
    <source>
        <dbReference type="ARBA" id="ARBA00023002"/>
    </source>
</evidence>
<dbReference type="OrthoDB" id="9770329at2"/>
<dbReference type="PANTHER" id="PTHR21624:SF1">
    <property type="entry name" value="ALKYLGLYCEROL MONOOXYGENASE"/>
    <property type="match status" value="1"/>
</dbReference>
<keyword evidence="4" id="KW-0560">Oxidoreductase</keyword>
<evidence type="ECO:0000256" key="6">
    <source>
        <dbReference type="ARBA" id="ARBA00023136"/>
    </source>
</evidence>
<feature type="transmembrane region" description="Helical" evidence="7">
    <location>
        <begin position="88"/>
        <end position="105"/>
    </location>
</feature>
<evidence type="ECO:0000313" key="10">
    <source>
        <dbReference type="Proteomes" id="UP000298049"/>
    </source>
</evidence>
<feature type="transmembrane region" description="Helical" evidence="7">
    <location>
        <begin position="53"/>
        <end position="76"/>
    </location>
</feature>
<dbReference type="Proteomes" id="UP000298049">
    <property type="component" value="Chromosome"/>
</dbReference>
<dbReference type="RefSeq" id="WP_136545898.1">
    <property type="nucleotide sequence ID" value="NZ_CP031093.1"/>
</dbReference>
<dbReference type="InterPro" id="IPR051689">
    <property type="entry name" value="Sterol_desaturase/TMEM195"/>
</dbReference>
<feature type="transmembrane region" description="Helical" evidence="7">
    <location>
        <begin position="12"/>
        <end position="32"/>
    </location>
</feature>
<dbReference type="GO" id="GO:0005506">
    <property type="term" value="F:iron ion binding"/>
    <property type="evidence" value="ECO:0007669"/>
    <property type="project" value="InterPro"/>
</dbReference>
<keyword evidence="5" id="KW-0443">Lipid metabolism</keyword>
<gene>
    <name evidence="9" type="ORF">soil367_00550</name>
</gene>
<dbReference type="GO" id="GO:0016020">
    <property type="term" value="C:membrane"/>
    <property type="evidence" value="ECO:0007669"/>
    <property type="project" value="GOC"/>
</dbReference>
<keyword evidence="10" id="KW-1185">Reference proteome</keyword>
<dbReference type="GO" id="GO:0050479">
    <property type="term" value="F:glyceryl-ether monooxygenase activity"/>
    <property type="evidence" value="ECO:0007669"/>
    <property type="project" value="TreeGrafter"/>
</dbReference>
<comment type="subcellular location">
    <subcellularLocation>
        <location evidence="1">Endomembrane system</location>
        <topology evidence="1">Multi-pass membrane protein</topology>
    </subcellularLocation>
</comment>
<evidence type="ECO:0000256" key="5">
    <source>
        <dbReference type="ARBA" id="ARBA00023098"/>
    </source>
</evidence>
<feature type="domain" description="Fatty acid hydroxylase" evidence="8">
    <location>
        <begin position="92"/>
        <end position="225"/>
    </location>
</feature>
<evidence type="ECO:0000256" key="3">
    <source>
        <dbReference type="ARBA" id="ARBA00022989"/>
    </source>
</evidence>
<dbReference type="GO" id="GO:0006643">
    <property type="term" value="P:membrane lipid metabolic process"/>
    <property type="evidence" value="ECO:0007669"/>
    <property type="project" value="TreeGrafter"/>
</dbReference>
<dbReference type="PANTHER" id="PTHR21624">
    <property type="entry name" value="STEROL DESATURASE-RELATED PROTEIN"/>
    <property type="match status" value="1"/>
</dbReference>
<keyword evidence="3 7" id="KW-1133">Transmembrane helix</keyword>
<dbReference type="InterPro" id="IPR006694">
    <property type="entry name" value="Fatty_acid_hydroxylase"/>
</dbReference>
<keyword evidence="2 7" id="KW-0812">Transmembrane</keyword>
<sequence>MLEDLLGFSPQWLLLALGPLFGLTMLAEFIALRRRSDLPSACYTWTDTISNAALAALYQVGEAATITAVAVIYGALFNYRLFEIPLTPWTLLLLLLLQDFCYYFFHLAHHRIRWCWCSHVVHHSSERLNYSTAFRQSLTYPLSGMWVFWIPLVIVGFPPEAVLLSVSISLAYQFFIHSQLVPKLGPLEWVLNTPSHHRAHHGRNARYIDRNYGGILIIWDRLFGTFVEESEAEPPAFGIPDPIHSHNPLTLTFHEWKRMFRDAGRPGLSLRQRLAVLLSPPAGPKSRS</sequence>
<accession>A0A4P7XDA1</accession>
<dbReference type="AlphaFoldDB" id="A0A4P7XDA1"/>
<organism evidence="9 10">
    <name type="scientific">Hydrocarboniclastica marina</name>
    <dbReference type="NCBI Taxonomy" id="2259620"/>
    <lineage>
        <taxon>Bacteria</taxon>
        <taxon>Pseudomonadati</taxon>
        <taxon>Pseudomonadota</taxon>
        <taxon>Gammaproteobacteria</taxon>
        <taxon>Alteromonadales</taxon>
        <taxon>Alteromonadaceae</taxon>
        <taxon>Hydrocarboniclastica</taxon>
    </lineage>
</organism>
<dbReference type="GO" id="GO:0012505">
    <property type="term" value="C:endomembrane system"/>
    <property type="evidence" value="ECO:0007669"/>
    <property type="project" value="UniProtKB-SubCell"/>
</dbReference>
<dbReference type="GO" id="GO:0008610">
    <property type="term" value="P:lipid biosynthetic process"/>
    <property type="evidence" value="ECO:0007669"/>
    <property type="project" value="InterPro"/>
</dbReference>
<keyword evidence="6 7" id="KW-0472">Membrane</keyword>
<dbReference type="Pfam" id="PF04116">
    <property type="entry name" value="FA_hydroxylase"/>
    <property type="match status" value="1"/>
</dbReference>
<evidence type="ECO:0000313" key="9">
    <source>
        <dbReference type="EMBL" id="QCF24565.1"/>
    </source>
</evidence>
<dbReference type="KEGG" id="hmi:soil367_00550"/>